<accession>A0A9P9DI03</accession>
<evidence type="ECO:0000313" key="3">
    <source>
        <dbReference type="Proteomes" id="UP000700596"/>
    </source>
</evidence>
<sequence length="201" mass="21469">MVLRRRGFVQLAGRDSSGVGRAGGGSGRNGPRAPAAAHRVLGTTPVRKGVSQLVRSRANLKREFCSCCPSPRPTPQQHVDRHSTLFPHLISHPPPPIAQPSPLPLLLPLTTPTRCAADLLLLLSLSYMSRHPPLRSHRQGKKGGAALLSPGRAPSPSPLLFAATRLPRIGRPPPPTQGTAATSPPPKTHPIMLDRECSLHH</sequence>
<feature type="region of interest" description="Disordered" evidence="1">
    <location>
        <begin position="14"/>
        <end position="35"/>
    </location>
</feature>
<reference evidence="2" key="1">
    <citation type="journal article" date="2021" name="Nat. Commun.">
        <title>Genetic determinants of endophytism in the Arabidopsis root mycobiome.</title>
        <authorList>
            <person name="Mesny F."/>
            <person name="Miyauchi S."/>
            <person name="Thiergart T."/>
            <person name="Pickel B."/>
            <person name="Atanasova L."/>
            <person name="Karlsson M."/>
            <person name="Huettel B."/>
            <person name="Barry K.W."/>
            <person name="Haridas S."/>
            <person name="Chen C."/>
            <person name="Bauer D."/>
            <person name="Andreopoulos W."/>
            <person name="Pangilinan J."/>
            <person name="LaButti K."/>
            <person name="Riley R."/>
            <person name="Lipzen A."/>
            <person name="Clum A."/>
            <person name="Drula E."/>
            <person name="Henrissat B."/>
            <person name="Kohler A."/>
            <person name="Grigoriev I.V."/>
            <person name="Martin F.M."/>
            <person name="Hacquard S."/>
        </authorList>
    </citation>
    <scope>NUCLEOTIDE SEQUENCE</scope>
    <source>
        <strain evidence="2">MPI-CAGE-CH-0243</strain>
    </source>
</reference>
<keyword evidence="3" id="KW-1185">Reference proteome</keyword>
<organism evidence="2 3">
    <name type="scientific">Dendryphion nanum</name>
    <dbReference type="NCBI Taxonomy" id="256645"/>
    <lineage>
        <taxon>Eukaryota</taxon>
        <taxon>Fungi</taxon>
        <taxon>Dikarya</taxon>
        <taxon>Ascomycota</taxon>
        <taxon>Pezizomycotina</taxon>
        <taxon>Dothideomycetes</taxon>
        <taxon>Pleosporomycetidae</taxon>
        <taxon>Pleosporales</taxon>
        <taxon>Torulaceae</taxon>
        <taxon>Dendryphion</taxon>
    </lineage>
</organism>
<evidence type="ECO:0000313" key="2">
    <source>
        <dbReference type="EMBL" id="KAH7119800.1"/>
    </source>
</evidence>
<gene>
    <name evidence="2" type="ORF">B0J11DRAFT_70660</name>
</gene>
<comment type="caution">
    <text evidence="2">The sequence shown here is derived from an EMBL/GenBank/DDBJ whole genome shotgun (WGS) entry which is preliminary data.</text>
</comment>
<name>A0A9P9DI03_9PLEO</name>
<feature type="compositionally biased region" description="Basic and acidic residues" evidence="1">
    <location>
        <begin position="192"/>
        <end position="201"/>
    </location>
</feature>
<evidence type="ECO:0000256" key="1">
    <source>
        <dbReference type="SAM" id="MobiDB-lite"/>
    </source>
</evidence>
<protein>
    <submittedName>
        <fullName evidence="2">Uncharacterized protein</fullName>
    </submittedName>
</protein>
<feature type="region of interest" description="Disordered" evidence="1">
    <location>
        <begin position="132"/>
        <end position="201"/>
    </location>
</feature>
<dbReference type="AlphaFoldDB" id="A0A9P9DI03"/>
<feature type="compositionally biased region" description="Basic residues" evidence="1">
    <location>
        <begin position="132"/>
        <end position="141"/>
    </location>
</feature>
<dbReference type="EMBL" id="JAGMWT010000011">
    <property type="protein sequence ID" value="KAH7119800.1"/>
    <property type="molecule type" value="Genomic_DNA"/>
</dbReference>
<proteinExistence type="predicted"/>
<dbReference type="Proteomes" id="UP000700596">
    <property type="component" value="Unassembled WGS sequence"/>
</dbReference>